<reference evidence="7 8" key="1">
    <citation type="submission" date="2018-03" db="EMBL/GenBank/DDBJ databases">
        <title>Whole genome sequencing of Histamine producing bacteria.</title>
        <authorList>
            <person name="Butler K."/>
        </authorList>
    </citation>
    <scope>NUCLEOTIDE SEQUENCE [LARGE SCALE GENOMIC DNA]</scope>
    <source>
        <strain evidence="6 8">FS-6.1</strain>
        <strain evidence="5 7">FS-6.2</strain>
    </source>
</reference>
<accession>A0A2T3JFQ7</accession>
<protein>
    <submittedName>
        <fullName evidence="6">PTS fructose transporter subunit IIA</fullName>
    </submittedName>
</protein>
<evidence type="ECO:0000313" key="8">
    <source>
        <dbReference type="Proteomes" id="UP000241618"/>
    </source>
</evidence>
<sequence>MLERRITFYCGEAGLPAYQLNQLKKLTPYFQSKVELFNVSQLTRAPVSQPLKMLALANKPHALCQLIINGSDAELANLVLTDFIAQYGLSLSQFSPSLPFKISLPLTSIYSGKSNQSYACINKAETIAQLSQMLVAQQAITSEQQPALQQALLARETISATVMGPGIALPHVMHEMITKPAMAIVCHHQAIDWGSSRGNISRAIAMVLPKPPLKAVIMAFAQFSKCLLNDDFCAALTSAQQPQELKALVIEALR</sequence>
<comment type="caution">
    <text evidence="6">The sequence shown here is derived from an EMBL/GenBank/DDBJ whole genome shotgun (WGS) entry which is preliminary data.</text>
</comment>
<feature type="domain" description="PTS EIIA type-2" evidence="3">
    <location>
        <begin position="107"/>
        <end position="252"/>
    </location>
</feature>
<dbReference type="Pfam" id="PF00359">
    <property type="entry name" value="PTS_EIIA_2"/>
    <property type="match status" value="1"/>
</dbReference>
<dbReference type="SUPFAM" id="SSF55804">
    <property type="entry name" value="Phoshotransferase/anion transport protein"/>
    <property type="match status" value="1"/>
</dbReference>
<dbReference type="CDD" id="cd00211">
    <property type="entry name" value="PTS_IIA_fru"/>
    <property type="match status" value="1"/>
</dbReference>
<dbReference type="InterPro" id="IPR035895">
    <property type="entry name" value="HPr-like_sf"/>
</dbReference>
<evidence type="ECO:0000313" key="5">
    <source>
        <dbReference type="EMBL" id="PSU20035.1"/>
    </source>
</evidence>
<name>A0A2T3JFQ7_PHOPO</name>
<evidence type="ECO:0000256" key="1">
    <source>
        <dbReference type="ARBA" id="ARBA00022553"/>
    </source>
</evidence>
<feature type="domain" description="HPr" evidence="4">
    <location>
        <begin position="1"/>
        <end position="92"/>
    </location>
</feature>
<dbReference type="PANTHER" id="PTHR47738">
    <property type="entry name" value="PTS SYSTEM FRUCTOSE-LIKE EIIA COMPONENT-RELATED"/>
    <property type="match status" value="1"/>
</dbReference>
<evidence type="ECO:0000313" key="7">
    <source>
        <dbReference type="Proteomes" id="UP000241405"/>
    </source>
</evidence>
<dbReference type="Proteomes" id="UP000241618">
    <property type="component" value="Unassembled WGS sequence"/>
</dbReference>
<dbReference type="InterPro" id="IPR000032">
    <property type="entry name" value="HPr-like"/>
</dbReference>
<dbReference type="RefSeq" id="WP_107191965.1">
    <property type="nucleotide sequence ID" value="NZ_PYMN01000057.1"/>
</dbReference>
<evidence type="ECO:0000259" key="4">
    <source>
        <dbReference type="PROSITE" id="PS51350"/>
    </source>
</evidence>
<keyword evidence="2" id="KW-0762">Sugar transport</keyword>
<dbReference type="AlphaFoldDB" id="A0A2T3JFQ7"/>
<evidence type="ECO:0000256" key="2">
    <source>
        <dbReference type="ARBA" id="ARBA00022597"/>
    </source>
</evidence>
<dbReference type="InterPro" id="IPR016910">
    <property type="entry name" value="UCP029195_PTS_EIIA2"/>
</dbReference>
<dbReference type="InterPro" id="IPR016152">
    <property type="entry name" value="PTrfase/Anion_transptr"/>
</dbReference>
<dbReference type="PIRSF" id="PIRSF029195">
    <property type="entry name" value="UCP029195_PTS_EIIA2"/>
    <property type="match status" value="1"/>
</dbReference>
<proteinExistence type="predicted"/>
<dbReference type="Gene3D" id="3.40.930.10">
    <property type="entry name" value="Mannitol-specific EII, Chain A"/>
    <property type="match status" value="1"/>
</dbReference>
<dbReference type="EMBL" id="PYMP01000023">
    <property type="protein sequence ID" value="PSU47768.1"/>
    <property type="molecule type" value="Genomic_DNA"/>
</dbReference>
<dbReference type="SUPFAM" id="SSF55594">
    <property type="entry name" value="HPr-like"/>
    <property type="match status" value="1"/>
</dbReference>
<evidence type="ECO:0000313" key="6">
    <source>
        <dbReference type="EMBL" id="PSU47768.1"/>
    </source>
</evidence>
<dbReference type="InterPro" id="IPR002178">
    <property type="entry name" value="PTS_EIIA_type-2_dom"/>
</dbReference>
<keyword evidence="2" id="KW-0813">Transport</keyword>
<organism evidence="6 8">
    <name type="scientific">Photobacterium phosphoreum</name>
    <dbReference type="NCBI Taxonomy" id="659"/>
    <lineage>
        <taxon>Bacteria</taxon>
        <taxon>Pseudomonadati</taxon>
        <taxon>Pseudomonadota</taxon>
        <taxon>Gammaproteobacteria</taxon>
        <taxon>Vibrionales</taxon>
        <taxon>Vibrionaceae</taxon>
        <taxon>Photobacterium</taxon>
    </lineage>
</organism>
<keyword evidence="7" id="KW-1185">Reference proteome</keyword>
<dbReference type="PROSITE" id="PS51350">
    <property type="entry name" value="PTS_HPR_DOM"/>
    <property type="match status" value="1"/>
</dbReference>
<dbReference type="PANTHER" id="PTHR47738:SF2">
    <property type="entry name" value="PTS SYSTEM FRUCTOSE-LIKE EIIA COMPONENT"/>
    <property type="match status" value="1"/>
</dbReference>
<evidence type="ECO:0000259" key="3">
    <source>
        <dbReference type="PROSITE" id="PS51094"/>
    </source>
</evidence>
<dbReference type="Proteomes" id="UP000241405">
    <property type="component" value="Unassembled WGS sequence"/>
</dbReference>
<dbReference type="InterPro" id="IPR051541">
    <property type="entry name" value="PTS_SugarTrans_NitroReg"/>
</dbReference>
<dbReference type="PROSITE" id="PS51094">
    <property type="entry name" value="PTS_EIIA_TYPE_2"/>
    <property type="match status" value="1"/>
</dbReference>
<keyword evidence="1" id="KW-0597">Phosphoprotein</keyword>
<gene>
    <name evidence="6" type="ORF">C9J18_18245</name>
    <name evidence="5" type="ORF">CTM96_20225</name>
</gene>
<dbReference type="EMBL" id="PYMO01000035">
    <property type="protein sequence ID" value="PSU20035.1"/>
    <property type="molecule type" value="Genomic_DNA"/>
</dbReference>